<dbReference type="FunFam" id="1.10.8.50:FF:000015">
    <property type="entry name" value="30S ribosomal protein-like protein S13"/>
    <property type="match status" value="1"/>
</dbReference>
<dbReference type="FunCoup" id="V5G6D6">
    <property type="interactions" value="317"/>
</dbReference>
<dbReference type="GO" id="GO:0003735">
    <property type="term" value="F:structural constituent of ribosome"/>
    <property type="evidence" value="ECO:0007669"/>
    <property type="project" value="InterPro"/>
</dbReference>
<dbReference type="SUPFAM" id="SSF46946">
    <property type="entry name" value="S13-like H2TH domain"/>
    <property type="match status" value="1"/>
</dbReference>
<sequence length="179" mass="20315">MLLRPDFFRAPNIRRKGRISKYRLPDSGIDNAVVAGTVPISVRQDADTNQVFILGVNFPERNLVKASISTQLTPRSKSLESFFGVGPQHSSRLMSRFFIHPTAKVGELANKQVLDLTGALSEMKIENDLRRQILDDIKRLRDTGTYRGRRHALGLPVRGQNTRNQIKTAIKLNRVERRL</sequence>
<evidence type="ECO:0000313" key="4">
    <source>
        <dbReference type="EMBL" id="GAD96412.1"/>
    </source>
</evidence>
<organism evidence="4 5">
    <name type="scientific">Byssochlamys spectabilis (strain No. 5 / NBRC 109023)</name>
    <name type="common">Paecilomyces variotii</name>
    <dbReference type="NCBI Taxonomy" id="1356009"/>
    <lineage>
        <taxon>Eukaryota</taxon>
        <taxon>Fungi</taxon>
        <taxon>Dikarya</taxon>
        <taxon>Ascomycota</taxon>
        <taxon>Pezizomycotina</taxon>
        <taxon>Eurotiomycetes</taxon>
        <taxon>Eurotiomycetidae</taxon>
        <taxon>Eurotiales</taxon>
        <taxon>Thermoascaceae</taxon>
        <taxon>Paecilomyces</taxon>
    </lineage>
</organism>
<dbReference type="AlphaFoldDB" id="V5G6D6"/>
<dbReference type="GO" id="GO:0003723">
    <property type="term" value="F:RNA binding"/>
    <property type="evidence" value="ECO:0007669"/>
    <property type="project" value="InterPro"/>
</dbReference>
<accession>V5G6D6</accession>
<name>V5G6D6_BYSSN</name>
<evidence type="ECO:0000256" key="3">
    <source>
        <dbReference type="ARBA" id="ARBA00023274"/>
    </source>
</evidence>
<reference evidence="5" key="1">
    <citation type="journal article" date="2014" name="Genome Announc.">
        <title>Draft genome sequence of the formaldehyde-resistant fungus Byssochlamys spectabilis No. 5 (anamorph Paecilomyces variotii No. 5) (NBRC109023).</title>
        <authorList>
            <person name="Oka T."/>
            <person name="Ekino K."/>
            <person name="Fukuda K."/>
            <person name="Nomura Y."/>
        </authorList>
    </citation>
    <scope>NUCLEOTIDE SEQUENCE [LARGE SCALE GENOMIC DNA]</scope>
    <source>
        <strain evidence="5">No. 5 / NBRC 109023</strain>
    </source>
</reference>
<dbReference type="Proteomes" id="UP000018001">
    <property type="component" value="Unassembled WGS sequence"/>
</dbReference>
<dbReference type="OrthoDB" id="525520at2759"/>
<dbReference type="Gene3D" id="4.10.910.10">
    <property type="entry name" value="30s ribosomal protein s13, domain 2"/>
    <property type="match status" value="1"/>
</dbReference>
<dbReference type="InterPro" id="IPR027437">
    <property type="entry name" value="Rbsml_uS13_C"/>
</dbReference>
<dbReference type="PANTHER" id="PTHR10871:SF1">
    <property type="entry name" value="SMALL RIBOSOMAL SUBUNIT PROTEIN US13M"/>
    <property type="match status" value="1"/>
</dbReference>
<dbReference type="Gene3D" id="1.10.8.50">
    <property type="match status" value="1"/>
</dbReference>
<dbReference type="GO" id="GO:0006412">
    <property type="term" value="P:translation"/>
    <property type="evidence" value="ECO:0007669"/>
    <property type="project" value="InterPro"/>
</dbReference>
<comment type="caution">
    <text evidence="4">The sequence shown here is derived from an EMBL/GenBank/DDBJ whole genome shotgun (WGS) entry which is preliminary data.</text>
</comment>
<dbReference type="EMBL" id="BAUL01000165">
    <property type="protein sequence ID" value="GAD96412.1"/>
    <property type="molecule type" value="Genomic_DNA"/>
</dbReference>
<keyword evidence="2 4" id="KW-0689">Ribosomal protein</keyword>
<dbReference type="PANTHER" id="PTHR10871">
    <property type="entry name" value="30S RIBOSOMAL PROTEIN S13/40S RIBOSOMAL PROTEIN S18"/>
    <property type="match status" value="1"/>
</dbReference>
<proteinExistence type="inferred from homology"/>
<evidence type="ECO:0000313" key="5">
    <source>
        <dbReference type="Proteomes" id="UP000018001"/>
    </source>
</evidence>
<dbReference type="eggNOG" id="KOG3311">
    <property type="taxonomic scope" value="Eukaryota"/>
</dbReference>
<gene>
    <name evidence="4" type="ORF">PVAR5_5066</name>
</gene>
<keyword evidence="3" id="KW-0687">Ribonucleoprotein</keyword>
<dbReference type="InterPro" id="IPR018269">
    <property type="entry name" value="Ribosomal_uS13_CS"/>
</dbReference>
<dbReference type="HOGENOM" id="CLU_103849_2_1_1"/>
<dbReference type="InterPro" id="IPR001892">
    <property type="entry name" value="Ribosomal_uS13"/>
</dbReference>
<evidence type="ECO:0000256" key="2">
    <source>
        <dbReference type="ARBA" id="ARBA00022980"/>
    </source>
</evidence>
<dbReference type="InParanoid" id="V5G6D6"/>
<dbReference type="GO" id="GO:0005739">
    <property type="term" value="C:mitochondrion"/>
    <property type="evidence" value="ECO:0007669"/>
    <property type="project" value="TreeGrafter"/>
</dbReference>
<dbReference type="PROSITE" id="PS00646">
    <property type="entry name" value="RIBOSOMAL_S13_1"/>
    <property type="match status" value="1"/>
</dbReference>
<comment type="similarity">
    <text evidence="1">Belongs to the universal ribosomal protein uS13 family.</text>
</comment>
<protein>
    <submittedName>
        <fullName evidence="4">Putative mitochondrial 37S ribosomal protein SWS2</fullName>
    </submittedName>
</protein>
<evidence type="ECO:0000256" key="1">
    <source>
        <dbReference type="ARBA" id="ARBA00008080"/>
    </source>
</evidence>
<dbReference type="PROSITE" id="PS50159">
    <property type="entry name" value="RIBOSOMAL_S13_2"/>
    <property type="match status" value="1"/>
</dbReference>
<dbReference type="InterPro" id="IPR010979">
    <property type="entry name" value="Ribosomal_uS13-like_H2TH"/>
</dbReference>
<keyword evidence="5" id="KW-1185">Reference proteome</keyword>
<dbReference type="GO" id="GO:0015935">
    <property type="term" value="C:small ribosomal subunit"/>
    <property type="evidence" value="ECO:0007669"/>
    <property type="project" value="TreeGrafter"/>
</dbReference>
<dbReference type="Pfam" id="PF00416">
    <property type="entry name" value="Ribosomal_S13"/>
    <property type="match status" value="1"/>
</dbReference>